<dbReference type="SUPFAM" id="SSF48403">
    <property type="entry name" value="Ankyrin repeat"/>
    <property type="match status" value="1"/>
</dbReference>
<name>A0ABR4N4W0_9FUNG</name>
<evidence type="ECO:0000256" key="1">
    <source>
        <dbReference type="SAM" id="MobiDB-lite"/>
    </source>
</evidence>
<evidence type="ECO:0008006" key="4">
    <source>
        <dbReference type="Google" id="ProtNLM"/>
    </source>
</evidence>
<dbReference type="InterPro" id="IPR036770">
    <property type="entry name" value="Ankyrin_rpt-contain_sf"/>
</dbReference>
<gene>
    <name evidence="2" type="ORF">HK105_205863</name>
</gene>
<feature type="compositionally biased region" description="Low complexity" evidence="1">
    <location>
        <begin position="49"/>
        <end position="83"/>
    </location>
</feature>
<protein>
    <recommendedName>
        <fullName evidence="4">Ankyrin repeat protein</fullName>
    </recommendedName>
</protein>
<dbReference type="InterPro" id="IPR002110">
    <property type="entry name" value="Ankyrin_rpt"/>
</dbReference>
<dbReference type="EMBL" id="JADGIZ020000032">
    <property type="protein sequence ID" value="KAL2914514.1"/>
    <property type="molecule type" value="Genomic_DNA"/>
</dbReference>
<evidence type="ECO:0000313" key="3">
    <source>
        <dbReference type="Proteomes" id="UP001527925"/>
    </source>
</evidence>
<dbReference type="Gene3D" id="1.25.40.20">
    <property type="entry name" value="Ankyrin repeat-containing domain"/>
    <property type="match status" value="2"/>
</dbReference>
<keyword evidence="3" id="KW-1185">Reference proteome</keyword>
<proteinExistence type="predicted"/>
<reference evidence="2 3" key="1">
    <citation type="submission" date="2023-09" db="EMBL/GenBank/DDBJ databases">
        <title>Pangenome analysis of Batrachochytrium dendrobatidis and related Chytrids.</title>
        <authorList>
            <person name="Yacoub M.N."/>
            <person name="Stajich J.E."/>
            <person name="James T.Y."/>
        </authorList>
    </citation>
    <scope>NUCLEOTIDE SEQUENCE [LARGE SCALE GENOMIC DNA]</scope>
    <source>
        <strain evidence="2 3">JEL0888</strain>
    </source>
</reference>
<dbReference type="InterPro" id="IPR052050">
    <property type="entry name" value="SecEffector_AnkRepeat"/>
</dbReference>
<dbReference type="PANTHER" id="PTHR46586:SF3">
    <property type="entry name" value="ANKYRIN REPEAT-CONTAINING PROTEIN"/>
    <property type="match status" value="1"/>
</dbReference>
<evidence type="ECO:0000313" key="2">
    <source>
        <dbReference type="EMBL" id="KAL2914514.1"/>
    </source>
</evidence>
<feature type="compositionally biased region" description="Basic residues" evidence="1">
    <location>
        <begin position="1"/>
        <end position="12"/>
    </location>
</feature>
<organism evidence="2 3">
    <name type="scientific">Polyrhizophydium stewartii</name>
    <dbReference type="NCBI Taxonomy" id="2732419"/>
    <lineage>
        <taxon>Eukaryota</taxon>
        <taxon>Fungi</taxon>
        <taxon>Fungi incertae sedis</taxon>
        <taxon>Chytridiomycota</taxon>
        <taxon>Chytridiomycota incertae sedis</taxon>
        <taxon>Chytridiomycetes</taxon>
        <taxon>Rhizophydiales</taxon>
        <taxon>Rhizophydiales incertae sedis</taxon>
        <taxon>Polyrhizophydium</taxon>
    </lineage>
</organism>
<dbReference type="PANTHER" id="PTHR46586">
    <property type="entry name" value="ANKYRIN REPEAT-CONTAINING PROTEIN"/>
    <property type="match status" value="1"/>
</dbReference>
<sequence>MTGPRRAPKRPRTATVAAAAAAPAAATDSAPAAGPPAALPPARARRGRPATAAANAPAASSGETAADQSDPQPAAAPALDDCGSSGGDGDDGHWGRLPTEIKHRIIRMSSPLTRFGLGWLTAADLKDPAAQRDMWLEIFETNWQGDLASLPRPRAFHVKQETARMIRTREMFARVARLDWFDLWSLQHAVVRNRWEDLLDLSNHTKMAPVAAAENAAWLLERLLVKKYRDYDLMSWIIEAAKNNAVDTARLLLAKLSPLADAAIFIRDVLFYGKIDVVKLIFEHNPEWFAQTRASNPVAGGRLETVQFMHENGIGVFDTEAMENAIIFDHFDIVVYLHTHRTEGCSPSVGQCAFSRGNTAIASYLVENRLYEPSAQDLSSLMEFGKPADILKMLDSMLRPDMQISLDHAVASGSIALVKKVLAQGNYRSTNIVTAAPIRTNNLEMLKLLHKSGITVVEESALGDAAAAGSLSTIKYAAEHMAAVLPRRLIERAAASGHIELVKYLHEQHGQNTTAFVMDNAAASGNLDLVKWLHARPKSKASKTAMDKAAAGGHLAIVEFLHTHRAEGCTVKAMDKAGENGHAHVLDFLHKNRTEGFTEAMFRRAVDCDQRAAVRWILENVDQQELGLDRAMRSALSLQLVYMCDILEAYARSRHIKLSVKRHRD</sequence>
<dbReference type="Pfam" id="PF12796">
    <property type="entry name" value="Ank_2"/>
    <property type="match status" value="1"/>
</dbReference>
<dbReference type="Proteomes" id="UP001527925">
    <property type="component" value="Unassembled WGS sequence"/>
</dbReference>
<accession>A0ABR4N4W0</accession>
<feature type="compositionally biased region" description="Low complexity" evidence="1">
    <location>
        <begin position="13"/>
        <end position="32"/>
    </location>
</feature>
<feature type="region of interest" description="Disordered" evidence="1">
    <location>
        <begin position="1"/>
        <end position="96"/>
    </location>
</feature>
<comment type="caution">
    <text evidence="2">The sequence shown here is derived from an EMBL/GenBank/DDBJ whole genome shotgun (WGS) entry which is preliminary data.</text>
</comment>